<keyword evidence="2" id="KW-0285">Flavoprotein</keyword>
<dbReference type="PRINTS" id="PR00420">
    <property type="entry name" value="RNGMNOXGNASE"/>
</dbReference>
<accession>A0ABP9PEG3</accession>
<dbReference type="SUPFAM" id="SSF51905">
    <property type="entry name" value="FAD/NAD(P)-binding domain"/>
    <property type="match status" value="1"/>
</dbReference>
<feature type="domain" description="FAD-binding" evidence="5">
    <location>
        <begin position="8"/>
        <end position="345"/>
    </location>
</feature>
<evidence type="ECO:0000313" key="7">
    <source>
        <dbReference type="Proteomes" id="UP001428817"/>
    </source>
</evidence>
<evidence type="ECO:0000256" key="1">
    <source>
        <dbReference type="ARBA" id="ARBA00001974"/>
    </source>
</evidence>
<feature type="region of interest" description="Disordered" evidence="4">
    <location>
        <begin position="400"/>
        <end position="421"/>
    </location>
</feature>
<dbReference type="EMBL" id="BAABJP010000001">
    <property type="protein sequence ID" value="GAA5144833.1"/>
    <property type="molecule type" value="Genomic_DNA"/>
</dbReference>
<evidence type="ECO:0000259" key="5">
    <source>
        <dbReference type="Pfam" id="PF01494"/>
    </source>
</evidence>
<dbReference type="Gene3D" id="3.40.30.120">
    <property type="match status" value="1"/>
</dbReference>
<dbReference type="InterPro" id="IPR036188">
    <property type="entry name" value="FAD/NAD-bd_sf"/>
</dbReference>
<gene>
    <name evidence="6" type="ORF">GCM10023321_01820</name>
</gene>
<protein>
    <submittedName>
        <fullName evidence="6">FAD-dependent oxidoreductase</fullName>
    </submittedName>
</protein>
<dbReference type="InterPro" id="IPR050641">
    <property type="entry name" value="RIFMO-like"/>
</dbReference>
<comment type="cofactor">
    <cofactor evidence="1">
        <name>FAD</name>
        <dbReference type="ChEBI" id="CHEBI:57692"/>
    </cofactor>
</comment>
<dbReference type="Gene3D" id="3.30.70.2450">
    <property type="match status" value="1"/>
</dbReference>
<dbReference type="RefSeq" id="WP_345702463.1">
    <property type="nucleotide sequence ID" value="NZ_BAABJP010000001.1"/>
</dbReference>
<comment type="caution">
    <text evidence="6">The sequence shown here is derived from an EMBL/GenBank/DDBJ whole genome shotgun (WGS) entry which is preliminary data.</text>
</comment>
<evidence type="ECO:0000313" key="6">
    <source>
        <dbReference type="EMBL" id="GAA5144833.1"/>
    </source>
</evidence>
<dbReference type="PANTHER" id="PTHR43004:SF19">
    <property type="entry name" value="BINDING MONOOXYGENASE, PUTATIVE (JCVI)-RELATED"/>
    <property type="match status" value="1"/>
</dbReference>
<keyword evidence="3" id="KW-0274">FAD</keyword>
<name>A0ABP9PEG3_9PSEU</name>
<evidence type="ECO:0000256" key="2">
    <source>
        <dbReference type="ARBA" id="ARBA00022630"/>
    </source>
</evidence>
<keyword evidence="7" id="KW-1185">Reference proteome</keyword>
<evidence type="ECO:0000256" key="3">
    <source>
        <dbReference type="ARBA" id="ARBA00022827"/>
    </source>
</evidence>
<dbReference type="Gene3D" id="3.50.50.60">
    <property type="entry name" value="FAD/NAD(P)-binding domain"/>
    <property type="match status" value="1"/>
</dbReference>
<feature type="region of interest" description="Disordered" evidence="4">
    <location>
        <begin position="524"/>
        <end position="557"/>
    </location>
</feature>
<dbReference type="Pfam" id="PF01494">
    <property type="entry name" value="FAD_binding_3"/>
    <property type="match status" value="1"/>
</dbReference>
<proteinExistence type="predicted"/>
<reference evidence="7" key="1">
    <citation type="journal article" date="2019" name="Int. J. Syst. Evol. Microbiol.">
        <title>The Global Catalogue of Microorganisms (GCM) 10K type strain sequencing project: providing services to taxonomists for standard genome sequencing and annotation.</title>
        <authorList>
            <consortium name="The Broad Institute Genomics Platform"/>
            <consortium name="The Broad Institute Genome Sequencing Center for Infectious Disease"/>
            <person name="Wu L."/>
            <person name="Ma J."/>
        </authorList>
    </citation>
    <scope>NUCLEOTIDE SEQUENCE [LARGE SCALE GENOMIC DNA]</scope>
    <source>
        <strain evidence="7">JCM 18303</strain>
    </source>
</reference>
<organism evidence="6 7">
    <name type="scientific">Pseudonocardia eucalypti</name>
    <dbReference type="NCBI Taxonomy" id="648755"/>
    <lineage>
        <taxon>Bacteria</taxon>
        <taxon>Bacillati</taxon>
        <taxon>Actinomycetota</taxon>
        <taxon>Actinomycetes</taxon>
        <taxon>Pseudonocardiales</taxon>
        <taxon>Pseudonocardiaceae</taxon>
        <taxon>Pseudonocardia</taxon>
    </lineage>
</organism>
<dbReference type="Proteomes" id="UP001428817">
    <property type="component" value="Unassembled WGS sequence"/>
</dbReference>
<evidence type="ECO:0000256" key="4">
    <source>
        <dbReference type="SAM" id="MobiDB-lite"/>
    </source>
</evidence>
<dbReference type="InterPro" id="IPR002938">
    <property type="entry name" value="FAD-bd"/>
</dbReference>
<dbReference type="PANTHER" id="PTHR43004">
    <property type="entry name" value="TRK SYSTEM POTASSIUM UPTAKE PROTEIN"/>
    <property type="match status" value="1"/>
</dbReference>
<sequence length="557" mass="60172">MNPWPHDPVIVLGNGPVGQTAALLLARWGVPTVLLDLRRSRDLVGSKAICQQRDVLDVWEAVGARVAAEGVTWDTARTYYRDTELFSVRMADAGRSPLPPFVNVSQSRTEQLLDQRIAGSPLIDVRWGHRVTEIDQDADGVWVSGPEFRLRAPFLLVCAGARADGLRAGLGVSFEGHSFEDRFLICDIRAELPDWARERRFYFDPVWNPGRQVLIHPCPGGEYRIDWQVPPDYDASALAADTASGALDQRIRQIVGDTAYEVTWSSVYRFHTRCVDRMRVGRVLLAGDAAHLYAPFGARGLNSGVADAENAAWKLAFAGWDGTEREALLESYHIERHAAARENVAVTSATMDFLVPQTAAEAAHRRDVLARASADSAEARARVNSGRLYEAYWYAESPLTTPDPTRPHPVRPPRGVAQAPAPGVLIPDLPLETGGRLREVCRDGLLVLVAPGGGPGAVRVAELAAEELAPVPARAVGMAELSAELPGVLGARGAEWWVVRPDAHIAAVVTDEAELRAALRRAIGHPGEPATHGAPVGPGESGESSKEGSDGVLPAAR</sequence>